<keyword evidence="2" id="KW-1185">Reference proteome</keyword>
<name>A0ACB0KTX3_TRIPR</name>
<evidence type="ECO:0000313" key="2">
    <source>
        <dbReference type="Proteomes" id="UP001177021"/>
    </source>
</evidence>
<proteinExistence type="predicted"/>
<comment type="caution">
    <text evidence="1">The sequence shown here is derived from an EMBL/GenBank/DDBJ whole genome shotgun (WGS) entry which is preliminary data.</text>
</comment>
<dbReference type="EMBL" id="CASHSV030000311">
    <property type="protein sequence ID" value="CAJ2658742.1"/>
    <property type="molecule type" value="Genomic_DNA"/>
</dbReference>
<reference evidence="1" key="1">
    <citation type="submission" date="2023-10" db="EMBL/GenBank/DDBJ databases">
        <authorList>
            <person name="Rodriguez Cubillos JULIANA M."/>
            <person name="De Vega J."/>
        </authorList>
    </citation>
    <scope>NUCLEOTIDE SEQUENCE</scope>
</reference>
<sequence>MESMIKTLLLLPMLFLSANYLIQCVNGKPQVPCLFIFGDSMSDSGNNNNLPTAAKVNYNPYGIDFPNGPTGRFTNGRTQIDIITQTKVLSLISAQLLGFKKFIPPYANLNGSDILKGVNYASGGAGIRDDTSKTTMGFVFSLGLQLENHRVIVSKIASKLGSIKKAQRHLNKCLYYVHIGSNDYINNYFVPQYYPTSRIYNTEQYAEALIQELSLNLQALHAIEARKYVLVGLGDLGCTPNAIITHKRDGTCVDEQNAAASIFDNKLKSLVDNLNKKFSADSTFIISNSSLKSANKNSNGFLVVNAPCCPSLLVGGLCIPDEKACSNRHEYVFWDQFHTTEAWNQVIATLSYNSFKHLVEQETKMKLEPINEITSQLSASS</sequence>
<gene>
    <name evidence="1" type="ORF">MILVUS5_LOCUS25060</name>
</gene>
<evidence type="ECO:0000313" key="1">
    <source>
        <dbReference type="EMBL" id="CAJ2658742.1"/>
    </source>
</evidence>
<organism evidence="1 2">
    <name type="scientific">Trifolium pratense</name>
    <name type="common">Red clover</name>
    <dbReference type="NCBI Taxonomy" id="57577"/>
    <lineage>
        <taxon>Eukaryota</taxon>
        <taxon>Viridiplantae</taxon>
        <taxon>Streptophyta</taxon>
        <taxon>Embryophyta</taxon>
        <taxon>Tracheophyta</taxon>
        <taxon>Spermatophyta</taxon>
        <taxon>Magnoliopsida</taxon>
        <taxon>eudicotyledons</taxon>
        <taxon>Gunneridae</taxon>
        <taxon>Pentapetalae</taxon>
        <taxon>rosids</taxon>
        <taxon>fabids</taxon>
        <taxon>Fabales</taxon>
        <taxon>Fabaceae</taxon>
        <taxon>Papilionoideae</taxon>
        <taxon>50 kb inversion clade</taxon>
        <taxon>NPAAA clade</taxon>
        <taxon>Hologalegina</taxon>
        <taxon>IRL clade</taxon>
        <taxon>Trifolieae</taxon>
        <taxon>Trifolium</taxon>
    </lineage>
</organism>
<dbReference type="Proteomes" id="UP001177021">
    <property type="component" value="Unassembled WGS sequence"/>
</dbReference>
<accession>A0ACB0KTX3</accession>
<protein>
    <submittedName>
        <fullName evidence="1">Uncharacterized protein</fullName>
    </submittedName>
</protein>